<evidence type="ECO:0000256" key="10">
    <source>
        <dbReference type="ARBA" id="ARBA00023136"/>
    </source>
</evidence>
<dbReference type="EMBL" id="KZ679010">
    <property type="protein sequence ID" value="PSS20348.1"/>
    <property type="molecule type" value="Genomic_DNA"/>
</dbReference>
<dbReference type="InterPro" id="IPR036642">
    <property type="entry name" value="Cyt_bc1_su8_sf"/>
</dbReference>
<organism evidence="12 13">
    <name type="scientific">Amorphotheca resinae ATCC 22711</name>
    <dbReference type="NCBI Taxonomy" id="857342"/>
    <lineage>
        <taxon>Eukaryota</taxon>
        <taxon>Fungi</taxon>
        <taxon>Dikarya</taxon>
        <taxon>Ascomycota</taxon>
        <taxon>Pezizomycotina</taxon>
        <taxon>Leotiomycetes</taxon>
        <taxon>Helotiales</taxon>
        <taxon>Amorphothecaceae</taxon>
        <taxon>Amorphotheca</taxon>
    </lineage>
</organism>
<dbReference type="Pfam" id="PF02939">
    <property type="entry name" value="UcrQ"/>
    <property type="match status" value="1"/>
</dbReference>
<dbReference type="RefSeq" id="XP_024721618.1">
    <property type="nucleotide sequence ID" value="XM_024861767.1"/>
</dbReference>
<sequence>MRPTQILRSGGDGELGKYGKYMGTWGNMGSQPQKGIVSYALSGNRQRPLAGTLHAAFFNTWRRFSGQVLYVLPPFIVAYATMSWAIERNHYLNSKAGRLEFADEE</sequence>
<comment type="subunit">
    <text evidence="11">Component of the ubiquinol-cytochrome c oxidoreductase (cytochrome b-c1 complex, complex III, CIII), a multisubunit enzyme composed of 3 respiratory subunits cytochrome b, cytochrome c1 and Rieske protein, 2 core protein subunits, and additional low-molecular weight protein subunits. The complex exists as an obligatory dimer and forms supercomplexes (SCs) in the inner mitochondrial membrane with cytochrome c oxidase (complex IV, CIV).</text>
</comment>
<comment type="subcellular location">
    <subcellularLocation>
        <location evidence="1 11">Mitochondrion inner membrane</location>
        <topology evidence="1 11">Single-pass membrane protein</topology>
    </subcellularLocation>
</comment>
<dbReference type="PANTHER" id="PTHR12119:SF2">
    <property type="entry name" value="CYTOCHROME B-C1 COMPLEX SUBUNIT 8"/>
    <property type="match status" value="1"/>
</dbReference>
<dbReference type="FunFam" id="1.20.5.210:FF:000001">
    <property type="entry name" value="Cytochrome b-c1 complex subunit 8"/>
    <property type="match status" value="1"/>
</dbReference>
<keyword evidence="5 11" id="KW-0812">Transmembrane</keyword>
<name>A0A2T3B400_AMORE</name>
<accession>A0A2T3B400</accession>
<proteinExistence type="inferred from homology"/>
<keyword evidence="10 11" id="KW-0472">Membrane</keyword>
<evidence type="ECO:0000256" key="3">
    <source>
        <dbReference type="ARBA" id="ARBA00022448"/>
    </source>
</evidence>
<dbReference type="GO" id="GO:0005743">
    <property type="term" value="C:mitochondrial inner membrane"/>
    <property type="evidence" value="ECO:0007669"/>
    <property type="project" value="UniProtKB-SubCell"/>
</dbReference>
<evidence type="ECO:0000256" key="5">
    <source>
        <dbReference type="ARBA" id="ARBA00022692"/>
    </source>
</evidence>
<dbReference type="OrthoDB" id="6683853at2759"/>
<dbReference type="PANTHER" id="PTHR12119">
    <property type="entry name" value="UBIQUINOL-CYTOCHROME C REDUCTASE COMPLEX UBIQUINONE-BINDING PROTEIN QP-C"/>
    <property type="match status" value="1"/>
</dbReference>
<keyword evidence="6 11" id="KW-0999">Mitochondrion inner membrane</keyword>
<comment type="function">
    <text evidence="11">Component of the ubiquinol-cytochrome c oxidoreductase, a multisubunit transmembrane complex that is part of the mitochondrial electron transport chain which drives oxidative phosphorylation. The complex plays an important role in the uptake of multiple carbon sources present in different host niches.</text>
</comment>
<dbReference type="STRING" id="857342.A0A2T3B400"/>
<evidence type="ECO:0000256" key="1">
    <source>
        <dbReference type="ARBA" id="ARBA00004434"/>
    </source>
</evidence>
<keyword evidence="8 11" id="KW-1133">Transmembrane helix</keyword>
<reference evidence="12 13" key="1">
    <citation type="journal article" date="2018" name="New Phytol.">
        <title>Comparative genomics and transcriptomics depict ericoid mycorrhizal fungi as versatile saprotrophs and plant mutualists.</title>
        <authorList>
            <person name="Martino E."/>
            <person name="Morin E."/>
            <person name="Grelet G.A."/>
            <person name="Kuo A."/>
            <person name="Kohler A."/>
            <person name="Daghino S."/>
            <person name="Barry K.W."/>
            <person name="Cichocki N."/>
            <person name="Clum A."/>
            <person name="Dockter R.B."/>
            <person name="Hainaut M."/>
            <person name="Kuo R.C."/>
            <person name="LaButti K."/>
            <person name="Lindahl B.D."/>
            <person name="Lindquist E.A."/>
            <person name="Lipzen A."/>
            <person name="Khouja H.R."/>
            <person name="Magnuson J."/>
            <person name="Murat C."/>
            <person name="Ohm R.A."/>
            <person name="Singer S.W."/>
            <person name="Spatafora J.W."/>
            <person name="Wang M."/>
            <person name="Veneault-Fourrey C."/>
            <person name="Henrissat B."/>
            <person name="Grigoriev I.V."/>
            <person name="Martin F.M."/>
            <person name="Perotto S."/>
        </authorList>
    </citation>
    <scope>NUCLEOTIDE SEQUENCE [LARGE SCALE GENOMIC DNA]</scope>
    <source>
        <strain evidence="12 13">ATCC 22711</strain>
    </source>
</reference>
<keyword evidence="4 11" id="KW-0679">Respiratory chain</keyword>
<dbReference type="AlphaFoldDB" id="A0A2T3B400"/>
<keyword evidence="7 11" id="KW-0249">Electron transport</keyword>
<dbReference type="GO" id="GO:0006122">
    <property type="term" value="P:mitochondrial electron transport, ubiquinol to cytochrome c"/>
    <property type="evidence" value="ECO:0007669"/>
    <property type="project" value="UniProtKB-UniRule"/>
</dbReference>
<gene>
    <name evidence="12" type="ORF">M430DRAFT_120005</name>
</gene>
<dbReference type="InParanoid" id="A0A2T3B400"/>
<evidence type="ECO:0000256" key="7">
    <source>
        <dbReference type="ARBA" id="ARBA00022982"/>
    </source>
</evidence>
<keyword evidence="3 11" id="KW-0813">Transport</keyword>
<dbReference type="GeneID" id="36569848"/>
<protein>
    <recommendedName>
        <fullName evidence="11">Cytochrome b-c1 complex subunit 8</fullName>
    </recommendedName>
    <alternativeName>
        <fullName evidence="11">Complex III subunit 8</fullName>
    </alternativeName>
</protein>
<evidence type="ECO:0000256" key="8">
    <source>
        <dbReference type="ARBA" id="ARBA00022989"/>
    </source>
</evidence>
<evidence type="ECO:0000256" key="6">
    <source>
        <dbReference type="ARBA" id="ARBA00022792"/>
    </source>
</evidence>
<evidence type="ECO:0000256" key="4">
    <source>
        <dbReference type="ARBA" id="ARBA00022660"/>
    </source>
</evidence>
<keyword evidence="9 11" id="KW-0496">Mitochondrion</keyword>
<evidence type="ECO:0000313" key="13">
    <source>
        <dbReference type="Proteomes" id="UP000241818"/>
    </source>
</evidence>
<dbReference type="GO" id="GO:0045275">
    <property type="term" value="C:respiratory chain complex III"/>
    <property type="evidence" value="ECO:0007669"/>
    <property type="project" value="UniProtKB-UniRule"/>
</dbReference>
<dbReference type="SUPFAM" id="SSF81508">
    <property type="entry name" value="Ubiquinone-binding protein QP-C of cytochrome bc1 complex (Ubiquinol-cytochrome c reductase)"/>
    <property type="match status" value="1"/>
</dbReference>
<evidence type="ECO:0000313" key="12">
    <source>
        <dbReference type="EMBL" id="PSS20348.1"/>
    </source>
</evidence>
<feature type="transmembrane region" description="Helical" evidence="11">
    <location>
        <begin position="68"/>
        <end position="86"/>
    </location>
</feature>
<evidence type="ECO:0000256" key="2">
    <source>
        <dbReference type="ARBA" id="ARBA00007668"/>
    </source>
</evidence>
<dbReference type="FunCoup" id="A0A2T3B400">
    <property type="interactions" value="73"/>
</dbReference>
<dbReference type="InterPro" id="IPR004205">
    <property type="entry name" value="Cyt_bc1_su8"/>
</dbReference>
<evidence type="ECO:0000256" key="11">
    <source>
        <dbReference type="RuleBase" id="RU368118"/>
    </source>
</evidence>
<dbReference type="Gene3D" id="1.20.5.210">
    <property type="entry name" value="Cytochrome b-c1 complex subunit 8"/>
    <property type="match status" value="1"/>
</dbReference>
<keyword evidence="13" id="KW-1185">Reference proteome</keyword>
<comment type="similarity">
    <text evidence="2 11">Belongs to the UQCRQ/QCR8 family.</text>
</comment>
<evidence type="ECO:0000256" key="9">
    <source>
        <dbReference type="ARBA" id="ARBA00023128"/>
    </source>
</evidence>
<dbReference type="Proteomes" id="UP000241818">
    <property type="component" value="Unassembled WGS sequence"/>
</dbReference>